<dbReference type="EC" id="3.5.2.7" evidence="1 7"/>
<comment type="caution">
    <text evidence="9">The sequence shown here is derived from an EMBL/GenBank/DDBJ whole genome shotgun (WGS) entry which is preliminary data.</text>
</comment>
<dbReference type="InterPro" id="IPR006680">
    <property type="entry name" value="Amidohydro-rel"/>
</dbReference>
<comment type="catalytic activity">
    <reaction evidence="7">
        <text>4-imidazolone-5-propanoate + H2O = N-formimidoyl-L-glutamate</text>
        <dbReference type="Rhea" id="RHEA:23660"/>
        <dbReference type="ChEBI" id="CHEBI:15377"/>
        <dbReference type="ChEBI" id="CHEBI:58928"/>
        <dbReference type="ChEBI" id="CHEBI:77893"/>
        <dbReference type="EC" id="3.5.2.7"/>
    </reaction>
</comment>
<dbReference type="GO" id="GO:0050480">
    <property type="term" value="F:imidazolonepropionase activity"/>
    <property type="evidence" value="ECO:0007669"/>
    <property type="project" value="UniProtKB-EC"/>
</dbReference>
<feature type="binding site" evidence="7">
    <location>
        <position position="322"/>
    </location>
    <ligand>
        <name>Zn(2+)</name>
        <dbReference type="ChEBI" id="CHEBI:29105"/>
    </ligand>
</feature>
<keyword evidence="10" id="KW-1185">Reference proteome</keyword>
<evidence type="ECO:0000259" key="8">
    <source>
        <dbReference type="Pfam" id="PF01979"/>
    </source>
</evidence>
<dbReference type="HAMAP" id="MF_00372">
    <property type="entry name" value="HutI"/>
    <property type="match status" value="1"/>
</dbReference>
<dbReference type="InterPro" id="IPR032466">
    <property type="entry name" value="Metal_Hydrolase"/>
</dbReference>
<gene>
    <name evidence="7 9" type="primary">hutI</name>
    <name evidence="9" type="ORF">ACFQO1_07575</name>
</gene>
<evidence type="ECO:0000313" key="9">
    <source>
        <dbReference type="EMBL" id="MFC7357542.1"/>
    </source>
</evidence>
<feature type="binding site" evidence="7">
    <location>
        <position position="248"/>
    </location>
    <ligand>
        <name>Zn(2+)</name>
        <dbReference type="ChEBI" id="CHEBI:29105"/>
    </ligand>
</feature>
<dbReference type="InterPro" id="IPR005920">
    <property type="entry name" value="HutI"/>
</dbReference>
<feature type="binding site" evidence="7">
    <location>
        <position position="248"/>
    </location>
    <ligand>
        <name>Fe(3+)</name>
        <dbReference type="ChEBI" id="CHEBI:29034"/>
    </ligand>
</feature>
<dbReference type="CDD" id="cd01296">
    <property type="entry name" value="Imidazolone-5PH"/>
    <property type="match status" value="1"/>
</dbReference>
<dbReference type="InterPro" id="IPR011059">
    <property type="entry name" value="Metal-dep_hydrolase_composite"/>
</dbReference>
<dbReference type="Proteomes" id="UP001596415">
    <property type="component" value="Unassembled WGS sequence"/>
</dbReference>
<feature type="binding site" evidence="7">
    <location>
        <position position="251"/>
    </location>
    <ligand>
        <name>4-imidazolone-5-propanoate</name>
        <dbReference type="ChEBI" id="CHEBI:77893"/>
    </ligand>
</feature>
<feature type="binding site" evidence="7">
    <location>
        <position position="80"/>
    </location>
    <ligand>
        <name>Zn(2+)</name>
        <dbReference type="ChEBI" id="CHEBI:29105"/>
    </ligand>
</feature>
<evidence type="ECO:0000256" key="6">
    <source>
        <dbReference type="ARBA" id="ARBA00023004"/>
    </source>
</evidence>
<evidence type="ECO:0000256" key="5">
    <source>
        <dbReference type="ARBA" id="ARBA00022833"/>
    </source>
</evidence>
<feature type="binding site" evidence="7">
    <location>
        <position position="78"/>
    </location>
    <ligand>
        <name>Zn(2+)</name>
        <dbReference type="ChEBI" id="CHEBI:29105"/>
    </ligand>
</feature>
<comment type="subcellular location">
    <subcellularLocation>
        <location evidence="7">Cytoplasm</location>
    </subcellularLocation>
</comment>
<keyword evidence="7" id="KW-0963">Cytoplasm</keyword>
<feature type="binding site" evidence="7">
    <location>
        <position position="327"/>
    </location>
    <ligand>
        <name>4-imidazolone-5-propanoate</name>
        <dbReference type="ChEBI" id="CHEBI:77893"/>
    </ligand>
</feature>
<comment type="similarity">
    <text evidence="7">Belongs to the metallo-dependent hydrolases superfamily. HutI family.</text>
</comment>
<keyword evidence="5 7" id="KW-0862">Zinc</keyword>
<reference evidence="10" key="1">
    <citation type="journal article" date="2019" name="Int. J. Syst. Evol. Microbiol.">
        <title>The Global Catalogue of Microorganisms (GCM) 10K type strain sequencing project: providing services to taxonomists for standard genome sequencing and annotation.</title>
        <authorList>
            <consortium name="The Broad Institute Genomics Platform"/>
            <consortium name="The Broad Institute Genome Sequencing Center for Infectious Disease"/>
            <person name="Wu L."/>
            <person name="Ma J."/>
        </authorList>
    </citation>
    <scope>NUCLEOTIDE SEQUENCE [LARGE SCALE GENOMIC DNA]</scope>
    <source>
        <strain evidence="10">CGMCC 1.16306</strain>
    </source>
</reference>
<feature type="domain" description="Amidohydrolase-related" evidence="8">
    <location>
        <begin position="69"/>
        <end position="410"/>
    </location>
</feature>
<keyword evidence="3 7" id="KW-0378">Hydrolase</keyword>
<dbReference type="Pfam" id="PF01979">
    <property type="entry name" value="Amidohydro_1"/>
    <property type="match status" value="1"/>
</dbReference>
<feature type="binding site" evidence="7">
    <location>
        <position position="326"/>
    </location>
    <ligand>
        <name>N-formimidoyl-L-glutamate</name>
        <dbReference type="ChEBI" id="CHEBI:58928"/>
    </ligand>
</feature>
<feature type="binding site" evidence="7">
    <location>
        <position position="87"/>
    </location>
    <ligand>
        <name>4-imidazolone-5-propanoate</name>
        <dbReference type="ChEBI" id="CHEBI:77893"/>
    </ligand>
</feature>
<keyword evidence="4 7" id="KW-0369">Histidine metabolism</keyword>
<comment type="pathway">
    <text evidence="7">Amino-acid degradation; L-histidine degradation into L-glutamate; N-formimidoyl-L-glutamate from L-histidine: step 3/3.</text>
</comment>
<dbReference type="Gene3D" id="2.30.40.10">
    <property type="entry name" value="Urease, subunit C, domain 1"/>
    <property type="match status" value="1"/>
</dbReference>
<organism evidence="9 10">
    <name type="scientific">Jejudonia soesokkakensis</name>
    <dbReference type="NCBI Taxonomy" id="1323432"/>
    <lineage>
        <taxon>Bacteria</taxon>
        <taxon>Pseudomonadati</taxon>
        <taxon>Bacteroidota</taxon>
        <taxon>Flavobacteriia</taxon>
        <taxon>Flavobacteriales</taxon>
        <taxon>Flavobacteriaceae</taxon>
        <taxon>Jejudonia</taxon>
    </lineage>
</organism>
<feature type="binding site" evidence="7">
    <location>
        <position position="322"/>
    </location>
    <ligand>
        <name>Fe(3+)</name>
        <dbReference type="ChEBI" id="CHEBI:29034"/>
    </ligand>
</feature>
<dbReference type="NCBIfam" id="TIGR01224">
    <property type="entry name" value="hutI"/>
    <property type="match status" value="1"/>
</dbReference>
<feature type="binding site" evidence="7">
    <location>
        <position position="324"/>
    </location>
    <ligand>
        <name>N-formimidoyl-L-glutamate</name>
        <dbReference type="ChEBI" id="CHEBI:58928"/>
    </ligand>
</feature>
<dbReference type="SUPFAM" id="SSF51338">
    <property type="entry name" value="Composite domain of metallo-dependent hydrolases"/>
    <property type="match status" value="1"/>
</dbReference>
<evidence type="ECO:0000256" key="1">
    <source>
        <dbReference type="ARBA" id="ARBA00012864"/>
    </source>
</evidence>
<keyword evidence="6 7" id="KW-0408">Iron</keyword>
<protein>
    <recommendedName>
        <fullName evidence="1 7">Imidazolonepropionase</fullName>
        <ecNumber evidence="1 7">3.5.2.7</ecNumber>
    </recommendedName>
    <alternativeName>
        <fullName evidence="7">Imidazolone-5-propionate hydrolase</fullName>
    </alternativeName>
</protein>
<accession>A0ABW2MVJ2</accession>
<comment type="cofactor">
    <cofactor evidence="7">
        <name>Zn(2+)</name>
        <dbReference type="ChEBI" id="CHEBI:29105"/>
    </cofactor>
    <cofactor evidence="7">
        <name>Fe(3+)</name>
        <dbReference type="ChEBI" id="CHEBI:29034"/>
    </cofactor>
    <text evidence="7">Binds 1 zinc or iron ion per subunit.</text>
</comment>
<feature type="binding site" evidence="7">
    <location>
        <position position="150"/>
    </location>
    <ligand>
        <name>N-formimidoyl-L-glutamate</name>
        <dbReference type="ChEBI" id="CHEBI:58928"/>
    </ligand>
</feature>
<feature type="binding site" evidence="7">
    <location>
        <position position="150"/>
    </location>
    <ligand>
        <name>4-imidazolone-5-propanoate</name>
        <dbReference type="ChEBI" id="CHEBI:77893"/>
    </ligand>
</feature>
<evidence type="ECO:0000256" key="3">
    <source>
        <dbReference type="ARBA" id="ARBA00022801"/>
    </source>
</evidence>
<evidence type="ECO:0000313" key="10">
    <source>
        <dbReference type="Proteomes" id="UP001596415"/>
    </source>
</evidence>
<proteinExistence type="inferred from homology"/>
<dbReference type="RefSeq" id="WP_380217387.1">
    <property type="nucleotide sequence ID" value="NZ_JBHTBN010000003.1"/>
</dbReference>
<feature type="binding site" evidence="7">
    <location>
        <position position="78"/>
    </location>
    <ligand>
        <name>Fe(3+)</name>
        <dbReference type="ChEBI" id="CHEBI:29034"/>
    </ligand>
</feature>
<dbReference type="EMBL" id="JBHTBN010000003">
    <property type="protein sequence ID" value="MFC7357542.1"/>
    <property type="molecule type" value="Genomic_DNA"/>
</dbReference>
<evidence type="ECO:0000256" key="4">
    <source>
        <dbReference type="ARBA" id="ARBA00022808"/>
    </source>
</evidence>
<feature type="binding site" evidence="7">
    <location>
        <position position="80"/>
    </location>
    <ligand>
        <name>Fe(3+)</name>
        <dbReference type="ChEBI" id="CHEBI:29034"/>
    </ligand>
</feature>
<sequence length="412" mass="45466">MKLLLTNIKELLQVRDNPSEVLRGKDMSQLPSIKNAWLYIKNGAIVDYGSMEHKPTYEGFKNIDCTGRVVLPSWCDSHTHLVYAGNREQEFVDRIKGLSYQEIAAKGGGILNSAKKLQETSENELYLQSEKRLKEVMKLGTGAIEIKSGYGLTTEAELKMLRVAKKLKEHYPIAIKTTFLGAHAIPNEFKNHKKGYLDLICKEMLPKVAKEQLAEYIDIFCEEGYFSVEDTNRLLSEAANYNLIPKIHVNQFNAIGGVSAGVQHNALSVDHLEVVTKEDITALKGSNTIPVALPSCSYFLSIPYTPGRELIDAGLPLALATDYNPGSTPSGNMNFVVATACIKMKLTPEEAINAATINGAYAMGLSKTHGSITKGKQANVIITKKIPSYSYLPYAFGSNLIYKVIINGKEIR</sequence>
<comment type="function">
    <text evidence="7">Catalyzes the hydrolytic cleavage of the carbon-nitrogen bond in imidazolone-5-propanoate to yield N-formimidoyl-L-glutamate. It is the third step in the universal histidine degradation pathway.</text>
</comment>
<dbReference type="PANTHER" id="PTHR42752:SF1">
    <property type="entry name" value="IMIDAZOLONEPROPIONASE-RELATED"/>
    <property type="match status" value="1"/>
</dbReference>
<dbReference type="SUPFAM" id="SSF51556">
    <property type="entry name" value="Metallo-dependent hydrolases"/>
    <property type="match status" value="1"/>
</dbReference>
<evidence type="ECO:0000256" key="2">
    <source>
        <dbReference type="ARBA" id="ARBA00022723"/>
    </source>
</evidence>
<feature type="binding site" evidence="7">
    <location>
        <position position="183"/>
    </location>
    <ligand>
        <name>4-imidazolone-5-propanoate</name>
        <dbReference type="ChEBI" id="CHEBI:77893"/>
    </ligand>
</feature>
<name>A0ABW2MVJ2_9FLAO</name>
<evidence type="ECO:0000256" key="7">
    <source>
        <dbReference type="HAMAP-Rule" id="MF_00372"/>
    </source>
</evidence>
<dbReference type="Gene3D" id="3.20.20.140">
    <property type="entry name" value="Metal-dependent hydrolases"/>
    <property type="match status" value="1"/>
</dbReference>
<keyword evidence="2 7" id="KW-0479">Metal-binding</keyword>
<dbReference type="PANTHER" id="PTHR42752">
    <property type="entry name" value="IMIDAZOLONEPROPIONASE"/>
    <property type="match status" value="1"/>
</dbReference>